<dbReference type="HAMAP" id="MF_00122">
    <property type="entry name" value="GatC"/>
    <property type="match status" value="1"/>
</dbReference>
<dbReference type="Gene3D" id="1.10.20.60">
    <property type="entry name" value="Glu-tRNAGln amidotransferase C subunit, N-terminal domain"/>
    <property type="match status" value="1"/>
</dbReference>
<dbReference type="OrthoDB" id="9794326at2"/>
<dbReference type="PANTHER" id="PTHR15004:SF0">
    <property type="entry name" value="GLUTAMYL-TRNA(GLN) AMIDOTRANSFERASE SUBUNIT C, MITOCHONDRIAL"/>
    <property type="match status" value="1"/>
</dbReference>
<dbReference type="Proteomes" id="UP000239936">
    <property type="component" value="Unassembled WGS sequence"/>
</dbReference>
<dbReference type="AlphaFoldDB" id="A0A2S7XN64"/>
<dbReference type="InterPro" id="IPR003837">
    <property type="entry name" value="GatC"/>
</dbReference>
<keyword evidence="1" id="KW-0436">Ligase</keyword>
<keyword evidence="4" id="KW-1185">Reference proteome</keyword>
<dbReference type="PANTHER" id="PTHR15004">
    <property type="entry name" value="GLUTAMYL-TRNA(GLN) AMIDOTRANSFERASE SUBUNIT C, MITOCHONDRIAL"/>
    <property type="match status" value="1"/>
</dbReference>
<dbReference type="GO" id="GO:0005524">
    <property type="term" value="F:ATP binding"/>
    <property type="evidence" value="ECO:0007669"/>
    <property type="project" value="UniProtKB-KW"/>
</dbReference>
<keyword evidence="1" id="KW-0547">Nucleotide-binding</keyword>
<protein>
    <recommendedName>
        <fullName evidence="1">Aspartyl/glutamyl-tRNA(Asn/Gln) amidotransferase subunit C</fullName>
        <shortName evidence="1">Asp/Glu-ADT subunit C</shortName>
        <ecNumber evidence="1">6.3.5.-</ecNumber>
    </recommendedName>
</protein>
<keyword evidence="1" id="KW-0067">ATP-binding</keyword>
<dbReference type="GO" id="GO:0070681">
    <property type="term" value="P:glutaminyl-tRNAGln biosynthesis via transamidation"/>
    <property type="evidence" value="ECO:0007669"/>
    <property type="project" value="TreeGrafter"/>
</dbReference>
<gene>
    <name evidence="1" type="primary">gatC</name>
    <name evidence="3" type="ORF">CXB77_17350</name>
    <name evidence="2" type="ORF">CXB77_18225</name>
</gene>
<dbReference type="EC" id="6.3.5.-" evidence="1"/>
<comment type="catalytic activity">
    <reaction evidence="1">
        <text>L-glutamyl-tRNA(Gln) + L-glutamine + ATP + H2O = L-glutaminyl-tRNA(Gln) + L-glutamate + ADP + phosphate + H(+)</text>
        <dbReference type="Rhea" id="RHEA:17521"/>
        <dbReference type="Rhea" id="RHEA-COMP:9681"/>
        <dbReference type="Rhea" id="RHEA-COMP:9684"/>
        <dbReference type="ChEBI" id="CHEBI:15377"/>
        <dbReference type="ChEBI" id="CHEBI:15378"/>
        <dbReference type="ChEBI" id="CHEBI:29985"/>
        <dbReference type="ChEBI" id="CHEBI:30616"/>
        <dbReference type="ChEBI" id="CHEBI:43474"/>
        <dbReference type="ChEBI" id="CHEBI:58359"/>
        <dbReference type="ChEBI" id="CHEBI:78520"/>
        <dbReference type="ChEBI" id="CHEBI:78521"/>
        <dbReference type="ChEBI" id="CHEBI:456216"/>
    </reaction>
</comment>
<dbReference type="SUPFAM" id="SSF141000">
    <property type="entry name" value="Glu-tRNAGln amidotransferase C subunit"/>
    <property type="match status" value="1"/>
</dbReference>
<dbReference type="RefSeq" id="WP_105074966.1">
    <property type="nucleotide sequence ID" value="NZ_JAFLKP010000126.1"/>
</dbReference>
<comment type="function">
    <text evidence="1">Allows the formation of correctly charged Asn-tRNA(Asn) or Gln-tRNA(Gln) through the transamidation of misacylated Asp-tRNA(Asn) or Glu-tRNA(Gln) in organisms which lack either or both of asparaginyl-tRNA or glutaminyl-tRNA synthetases. The reaction takes place in the presence of glutamine and ATP through an activated phospho-Asp-tRNA(Asn) or phospho-Glu-tRNA(Gln).</text>
</comment>
<organism evidence="2 4">
    <name type="scientific">Chromatium okenii</name>
    <dbReference type="NCBI Taxonomy" id="61644"/>
    <lineage>
        <taxon>Bacteria</taxon>
        <taxon>Pseudomonadati</taxon>
        <taxon>Pseudomonadota</taxon>
        <taxon>Gammaproteobacteria</taxon>
        <taxon>Chromatiales</taxon>
        <taxon>Chromatiaceae</taxon>
        <taxon>Chromatium</taxon>
    </lineage>
</organism>
<dbReference type="EMBL" id="PPGH01000040">
    <property type="protein sequence ID" value="PQJ94831.1"/>
    <property type="molecule type" value="Genomic_DNA"/>
</dbReference>
<dbReference type="InterPro" id="IPR036113">
    <property type="entry name" value="Asp/Glu-ADT_sf_sub_c"/>
</dbReference>
<comment type="similarity">
    <text evidence="1">Belongs to the GatC family.</text>
</comment>
<evidence type="ECO:0000313" key="3">
    <source>
        <dbReference type="EMBL" id="PQJ95003.1"/>
    </source>
</evidence>
<dbReference type="GO" id="GO:0006412">
    <property type="term" value="P:translation"/>
    <property type="evidence" value="ECO:0007669"/>
    <property type="project" value="UniProtKB-UniRule"/>
</dbReference>
<sequence>MSLDRSDIDKIAQLARLALAPENTDRLAVDLSNILALVAQMDAVDTSGVLPMAHPLHMTQRLRPDQPTESDQRERFQELAPLTDSGLYLVPKVID</sequence>
<comment type="caution">
    <text evidence="2">The sequence shown here is derived from an EMBL/GenBank/DDBJ whole genome shotgun (WGS) entry which is preliminary data.</text>
</comment>
<reference evidence="2 4" key="1">
    <citation type="submission" date="2018-01" db="EMBL/GenBank/DDBJ databases">
        <title>The complete genome sequence of Chromatium okenii LaCa, a purple sulfur bacterium with a turbulent life.</title>
        <authorList>
            <person name="Luedin S.M."/>
            <person name="Liechti N."/>
            <person name="Storelli N."/>
            <person name="Danza F."/>
            <person name="Wittwer M."/>
            <person name="Pothier J.F."/>
            <person name="Tonolla M.A."/>
        </authorList>
    </citation>
    <scope>NUCLEOTIDE SEQUENCE [LARGE SCALE GENOMIC DNA]</scope>
    <source>
        <strain evidence="2 4">LaCa</strain>
    </source>
</reference>
<dbReference type="GO" id="GO:0016740">
    <property type="term" value="F:transferase activity"/>
    <property type="evidence" value="ECO:0007669"/>
    <property type="project" value="UniProtKB-KW"/>
</dbReference>
<dbReference type="GO" id="GO:0006450">
    <property type="term" value="P:regulation of translational fidelity"/>
    <property type="evidence" value="ECO:0007669"/>
    <property type="project" value="InterPro"/>
</dbReference>
<name>A0A2S7XN64_9GAMM</name>
<comment type="subunit">
    <text evidence="1">Heterotrimer of A, B and C subunits.</text>
</comment>
<comment type="catalytic activity">
    <reaction evidence="1">
        <text>L-aspartyl-tRNA(Asn) + L-glutamine + ATP + H2O = L-asparaginyl-tRNA(Asn) + L-glutamate + ADP + phosphate + 2 H(+)</text>
        <dbReference type="Rhea" id="RHEA:14513"/>
        <dbReference type="Rhea" id="RHEA-COMP:9674"/>
        <dbReference type="Rhea" id="RHEA-COMP:9677"/>
        <dbReference type="ChEBI" id="CHEBI:15377"/>
        <dbReference type="ChEBI" id="CHEBI:15378"/>
        <dbReference type="ChEBI" id="CHEBI:29985"/>
        <dbReference type="ChEBI" id="CHEBI:30616"/>
        <dbReference type="ChEBI" id="CHEBI:43474"/>
        <dbReference type="ChEBI" id="CHEBI:58359"/>
        <dbReference type="ChEBI" id="CHEBI:78515"/>
        <dbReference type="ChEBI" id="CHEBI:78516"/>
        <dbReference type="ChEBI" id="CHEBI:456216"/>
    </reaction>
</comment>
<evidence type="ECO:0000313" key="4">
    <source>
        <dbReference type="Proteomes" id="UP000239936"/>
    </source>
</evidence>
<accession>A0A2S7XN64</accession>
<dbReference type="GO" id="GO:0050567">
    <property type="term" value="F:glutaminyl-tRNA synthase (glutamine-hydrolyzing) activity"/>
    <property type="evidence" value="ECO:0007669"/>
    <property type="project" value="UniProtKB-UniRule"/>
</dbReference>
<dbReference type="Pfam" id="PF02686">
    <property type="entry name" value="GatC"/>
    <property type="match status" value="1"/>
</dbReference>
<dbReference type="NCBIfam" id="TIGR00135">
    <property type="entry name" value="gatC"/>
    <property type="match status" value="1"/>
</dbReference>
<keyword evidence="1" id="KW-0648">Protein biosynthesis</keyword>
<evidence type="ECO:0000256" key="1">
    <source>
        <dbReference type="HAMAP-Rule" id="MF_00122"/>
    </source>
</evidence>
<evidence type="ECO:0000313" key="2">
    <source>
        <dbReference type="EMBL" id="PQJ94831.1"/>
    </source>
</evidence>
<dbReference type="EMBL" id="PPGH01000038">
    <property type="protein sequence ID" value="PQJ95003.1"/>
    <property type="molecule type" value="Genomic_DNA"/>
</dbReference>
<proteinExistence type="inferred from homology"/>
<keyword evidence="2" id="KW-0808">Transferase</keyword>